<dbReference type="InterPro" id="IPR025187">
    <property type="entry name" value="DUF4112"/>
</dbReference>
<feature type="transmembrane region" description="Helical" evidence="2">
    <location>
        <begin position="108"/>
        <end position="127"/>
    </location>
</feature>
<dbReference type="PANTHER" id="PTHR35519:SF2">
    <property type="entry name" value="PH DOMAIN PROTEIN"/>
    <property type="match status" value="1"/>
</dbReference>
<evidence type="ECO:0000313" key="3">
    <source>
        <dbReference type="EMBL" id="QNP44503.1"/>
    </source>
</evidence>
<dbReference type="Proteomes" id="UP000516134">
    <property type="component" value="Chromosome"/>
</dbReference>
<gene>
    <name evidence="3" type="ORF">H9L15_13775</name>
</gene>
<feature type="region of interest" description="Disordered" evidence="1">
    <location>
        <begin position="1"/>
        <end position="35"/>
    </location>
</feature>
<feature type="transmembrane region" description="Helical" evidence="2">
    <location>
        <begin position="66"/>
        <end position="88"/>
    </location>
</feature>
<dbReference type="EMBL" id="CP060780">
    <property type="protein sequence ID" value="QNP44503.1"/>
    <property type="molecule type" value="Genomic_DNA"/>
</dbReference>
<keyword evidence="2" id="KW-0812">Transmembrane</keyword>
<dbReference type="Pfam" id="PF13430">
    <property type="entry name" value="DUF4112"/>
    <property type="match status" value="1"/>
</dbReference>
<name>A0ABX6T5M2_9SPHN</name>
<reference evidence="3 4" key="1">
    <citation type="submission" date="2020-08" db="EMBL/GenBank/DDBJ databases">
        <title>Genome sequence of Sphingomonas daechungensis KACC 18115T.</title>
        <authorList>
            <person name="Hyun D.-W."/>
            <person name="Bae J.-W."/>
        </authorList>
    </citation>
    <scope>NUCLEOTIDE SEQUENCE [LARGE SCALE GENOMIC DNA]</scope>
    <source>
        <strain evidence="3 4">KACC 18115</strain>
    </source>
</reference>
<protein>
    <submittedName>
        <fullName evidence="3">DUF4112 domain-containing protein</fullName>
    </submittedName>
</protein>
<proteinExistence type="predicted"/>
<feature type="compositionally biased region" description="Polar residues" evidence="1">
    <location>
        <begin position="1"/>
        <end position="19"/>
    </location>
</feature>
<keyword evidence="4" id="KW-1185">Reference proteome</keyword>
<evidence type="ECO:0000256" key="1">
    <source>
        <dbReference type="SAM" id="MobiDB-lite"/>
    </source>
</evidence>
<dbReference type="PANTHER" id="PTHR35519">
    <property type="entry name" value="MEMBRANE PROTEINS"/>
    <property type="match status" value="1"/>
</dbReference>
<accession>A0ABX6T5M2</accession>
<organism evidence="3 4">
    <name type="scientific">Sphingomonas daechungensis</name>
    <dbReference type="NCBI Taxonomy" id="1176646"/>
    <lineage>
        <taxon>Bacteria</taxon>
        <taxon>Pseudomonadati</taxon>
        <taxon>Pseudomonadota</taxon>
        <taxon>Alphaproteobacteria</taxon>
        <taxon>Sphingomonadales</taxon>
        <taxon>Sphingomonadaceae</taxon>
        <taxon>Sphingomonas</taxon>
    </lineage>
</organism>
<keyword evidence="2" id="KW-1133">Transmembrane helix</keyword>
<sequence>MASQPTLWSGSASARTGTGASDRPKGVGAPLGNDPASVRQRVESLEKIMERMIVIPGLRQGVGLDVILDLVPFAGSTAAAALGAYVAWEARNLKMSKWDMTRMAGNVGIDWLLGLIPFFGAIPDFFFRSNSRNLRIIKKHLDRHHPASATVESTTAPNPSS</sequence>
<evidence type="ECO:0000256" key="2">
    <source>
        <dbReference type="SAM" id="Phobius"/>
    </source>
</evidence>
<evidence type="ECO:0000313" key="4">
    <source>
        <dbReference type="Proteomes" id="UP000516134"/>
    </source>
</evidence>
<keyword evidence="2" id="KW-0472">Membrane</keyword>